<organism evidence="14 15">
    <name type="scientific">Tetradesmus obliquus</name>
    <name type="common">Green alga</name>
    <name type="synonym">Acutodesmus obliquus</name>
    <dbReference type="NCBI Taxonomy" id="3088"/>
    <lineage>
        <taxon>Eukaryota</taxon>
        <taxon>Viridiplantae</taxon>
        <taxon>Chlorophyta</taxon>
        <taxon>core chlorophytes</taxon>
        <taxon>Chlorophyceae</taxon>
        <taxon>CS clade</taxon>
        <taxon>Sphaeropleales</taxon>
        <taxon>Scenedesmaceae</taxon>
        <taxon>Tetradesmus</taxon>
    </lineage>
</organism>
<dbReference type="Gene3D" id="2.60.200.20">
    <property type="match status" value="1"/>
</dbReference>
<evidence type="ECO:0000256" key="10">
    <source>
        <dbReference type="SAM" id="MobiDB-lite"/>
    </source>
</evidence>
<evidence type="ECO:0000256" key="6">
    <source>
        <dbReference type="ARBA" id="ARBA00023002"/>
    </source>
</evidence>
<evidence type="ECO:0000259" key="12">
    <source>
        <dbReference type="PROSITE" id="PS50006"/>
    </source>
</evidence>
<accession>A0ABY8U0H1</accession>
<evidence type="ECO:0000256" key="2">
    <source>
        <dbReference type="ARBA" id="ARBA00022692"/>
    </source>
</evidence>
<feature type="transmembrane region" description="Helical" evidence="11">
    <location>
        <begin position="496"/>
        <end position="517"/>
    </location>
</feature>
<evidence type="ECO:0000313" key="15">
    <source>
        <dbReference type="Proteomes" id="UP001244341"/>
    </source>
</evidence>
<dbReference type="Gene3D" id="2.102.10.10">
    <property type="entry name" value="Rieske [2Fe-2S] iron-sulphur domain"/>
    <property type="match status" value="1"/>
</dbReference>
<keyword evidence="2 11" id="KW-0812">Transmembrane</keyword>
<keyword evidence="4" id="KW-0479">Metal-binding</keyword>
<dbReference type="InterPro" id="IPR050584">
    <property type="entry name" value="Cholesterol_7-desaturase"/>
</dbReference>
<feature type="region of interest" description="Disordered" evidence="10">
    <location>
        <begin position="146"/>
        <end position="165"/>
    </location>
</feature>
<evidence type="ECO:0000256" key="5">
    <source>
        <dbReference type="ARBA" id="ARBA00022989"/>
    </source>
</evidence>
<dbReference type="InterPro" id="IPR017941">
    <property type="entry name" value="Rieske_2Fe-2S"/>
</dbReference>
<evidence type="ECO:0000313" key="14">
    <source>
        <dbReference type="EMBL" id="WIA13173.1"/>
    </source>
</evidence>
<dbReference type="SUPFAM" id="SSF50022">
    <property type="entry name" value="ISP domain"/>
    <property type="match status" value="1"/>
</dbReference>
<keyword evidence="9 11" id="KW-0472">Membrane</keyword>
<dbReference type="SUPFAM" id="SSF49879">
    <property type="entry name" value="SMAD/FHA domain"/>
    <property type="match status" value="1"/>
</dbReference>
<keyword evidence="8" id="KW-0411">Iron-sulfur</keyword>
<dbReference type="SUPFAM" id="SSF55961">
    <property type="entry name" value="Bet v1-like"/>
    <property type="match status" value="1"/>
</dbReference>
<dbReference type="Pfam" id="PF00355">
    <property type="entry name" value="Rieske"/>
    <property type="match status" value="1"/>
</dbReference>
<evidence type="ECO:0000256" key="11">
    <source>
        <dbReference type="SAM" id="Phobius"/>
    </source>
</evidence>
<evidence type="ECO:0008006" key="16">
    <source>
        <dbReference type="Google" id="ProtNLM"/>
    </source>
</evidence>
<proteinExistence type="predicted"/>
<dbReference type="PROSITE" id="PS50006">
    <property type="entry name" value="FHA_DOMAIN"/>
    <property type="match status" value="1"/>
</dbReference>
<evidence type="ECO:0000256" key="1">
    <source>
        <dbReference type="ARBA" id="ARBA00004370"/>
    </source>
</evidence>
<dbReference type="PANTHER" id="PTHR21266">
    <property type="entry name" value="IRON-SULFUR DOMAIN CONTAINING PROTEIN"/>
    <property type="match status" value="1"/>
</dbReference>
<dbReference type="SMART" id="SM00240">
    <property type="entry name" value="FHA"/>
    <property type="match status" value="1"/>
</dbReference>
<protein>
    <recommendedName>
        <fullName evidence="16">Rieske domain-containing protein</fullName>
    </recommendedName>
</protein>
<evidence type="ECO:0000256" key="3">
    <source>
        <dbReference type="ARBA" id="ARBA00022714"/>
    </source>
</evidence>
<evidence type="ECO:0000259" key="13">
    <source>
        <dbReference type="PROSITE" id="PS51296"/>
    </source>
</evidence>
<keyword evidence="15" id="KW-1185">Reference proteome</keyword>
<keyword evidence="3" id="KW-0001">2Fe-2S</keyword>
<evidence type="ECO:0000256" key="4">
    <source>
        <dbReference type="ARBA" id="ARBA00022723"/>
    </source>
</evidence>
<feature type="transmembrane region" description="Helical" evidence="11">
    <location>
        <begin position="529"/>
        <end position="554"/>
    </location>
</feature>
<keyword evidence="6" id="KW-0560">Oxidoreductase</keyword>
<dbReference type="Pfam" id="PF00498">
    <property type="entry name" value="FHA"/>
    <property type="match status" value="1"/>
</dbReference>
<gene>
    <name evidence="14" type="ORF">OEZ85_006765</name>
</gene>
<keyword evidence="5 11" id="KW-1133">Transmembrane helix</keyword>
<comment type="subcellular location">
    <subcellularLocation>
        <location evidence="1">Membrane</location>
    </subcellularLocation>
</comment>
<evidence type="ECO:0000256" key="7">
    <source>
        <dbReference type="ARBA" id="ARBA00023004"/>
    </source>
</evidence>
<dbReference type="InterPro" id="IPR036922">
    <property type="entry name" value="Rieske_2Fe-2S_sf"/>
</dbReference>
<feature type="domain" description="Rieske" evidence="13">
    <location>
        <begin position="160"/>
        <end position="268"/>
    </location>
</feature>
<dbReference type="InterPro" id="IPR000253">
    <property type="entry name" value="FHA_dom"/>
</dbReference>
<feature type="domain" description="FHA" evidence="12">
    <location>
        <begin position="21"/>
        <end position="79"/>
    </location>
</feature>
<dbReference type="PROSITE" id="PS51296">
    <property type="entry name" value="RIESKE"/>
    <property type="match status" value="1"/>
</dbReference>
<dbReference type="Proteomes" id="UP001244341">
    <property type="component" value="Chromosome 4b"/>
</dbReference>
<evidence type="ECO:0000256" key="9">
    <source>
        <dbReference type="ARBA" id="ARBA00023136"/>
    </source>
</evidence>
<name>A0ABY8U0H1_TETOB</name>
<dbReference type="EMBL" id="CP126211">
    <property type="protein sequence ID" value="WIA13173.1"/>
    <property type="molecule type" value="Genomic_DNA"/>
</dbReference>
<keyword evidence="7" id="KW-0408">Iron</keyword>
<sequence>MLLVFKGGVQLQQISLTQRLTLLGRLPCNDVVADHPSMSRQHAAIFVRQQQQQQQAGAVEAVLWDLGSAHGTFVQGKRISKGQQCPLAEGAAEHSSQGATRNKLEQVMGYSDGRMFTPKVGPQAAAPGSQGKFAHLLDSKIIIKPAAGKQQQQQQQQHEQPPNVLEDLDPALPCQVRLLGMDLAVWWDRTAGQWRAFQDRCPHRLAPLSEGRIDDASGHLYCNYHGWTFKGSGACSGIPQLPQGQTMNSRKACVASYPTAAREGLLWVWPDASAAAAAESVAESAWPGLAPELEQRGAAAHSSRHGWYFRDLPTPWLAVKENAYNDASHDTVLHHGAGFSNRQYAKPLAMQLQEMTPTGYTVSEASGQFTDTIRFPCGARRDYGVSAGVAYIVPTGIGTTRQYHAFLTPQPAKRTASNSSGRPVVLPRTLKGQLQALLRAVRPVWAWHMFSHLLVDADLAMQRSVDINRSHDDRVYMPAAADAGPAAFMRWLKEQAAAVVALLAGGAAVAAAALLAAGVVGSSSSSGGVLGWGVAVVVGLATAGGLAGGLWAALGRILQSFVFVDYDKHHPSKM</sequence>
<evidence type="ECO:0000256" key="8">
    <source>
        <dbReference type="ARBA" id="ARBA00023014"/>
    </source>
</evidence>
<dbReference type="PANTHER" id="PTHR21266:SF32">
    <property type="entry name" value="CHOLESTEROL 7-DESATURASE NVD"/>
    <property type="match status" value="1"/>
</dbReference>
<dbReference type="InterPro" id="IPR008984">
    <property type="entry name" value="SMAD_FHA_dom_sf"/>
</dbReference>
<reference evidence="14 15" key="1">
    <citation type="submission" date="2023-05" db="EMBL/GenBank/DDBJ databases">
        <title>A 100% complete, gapless, phased diploid assembly of the Scenedesmus obliquus UTEX 3031 genome.</title>
        <authorList>
            <person name="Biondi T.C."/>
            <person name="Hanschen E.R."/>
            <person name="Kwon T."/>
            <person name="Eng W."/>
            <person name="Kruse C.P.S."/>
            <person name="Koehler S.I."/>
            <person name="Kunde Y."/>
            <person name="Gleasner C.D."/>
            <person name="You Mak K.T."/>
            <person name="Polle J."/>
            <person name="Hovde B.T."/>
            <person name="Starkenburg S.R."/>
        </authorList>
    </citation>
    <scope>NUCLEOTIDE SEQUENCE [LARGE SCALE GENOMIC DNA]</scope>
    <source>
        <strain evidence="14 15">DOE0152z</strain>
    </source>
</reference>